<evidence type="ECO:0000313" key="2">
    <source>
        <dbReference type="EMBL" id="RVT53330.1"/>
    </source>
</evidence>
<name>A0A3S2X2V8_9BURK</name>
<dbReference type="Pfam" id="PF17194">
    <property type="entry name" value="AbiEi_3_N"/>
    <property type="match status" value="1"/>
</dbReference>
<comment type="caution">
    <text evidence="2">The sequence shown here is derived from an EMBL/GenBank/DDBJ whole genome shotgun (WGS) entry which is preliminary data.</text>
</comment>
<dbReference type="Pfam" id="PF11459">
    <property type="entry name" value="AbiEi_3"/>
    <property type="match status" value="1"/>
</dbReference>
<protein>
    <recommendedName>
        <fullName evidence="1">Transcriptional regulator AbiEi antitoxin N-terminal domain-containing protein</fullName>
    </recommendedName>
</protein>
<accession>A0A3S2X2V8</accession>
<dbReference type="AlphaFoldDB" id="A0A3S2X2V8"/>
<dbReference type="InterPro" id="IPR021561">
    <property type="entry name" value="AbiEi_3"/>
</dbReference>
<organism evidence="2 3">
    <name type="scientific">Rubrivivax albus</name>
    <dbReference type="NCBI Taxonomy" id="2499835"/>
    <lineage>
        <taxon>Bacteria</taxon>
        <taxon>Pseudomonadati</taxon>
        <taxon>Pseudomonadota</taxon>
        <taxon>Betaproteobacteria</taxon>
        <taxon>Burkholderiales</taxon>
        <taxon>Sphaerotilaceae</taxon>
        <taxon>Rubrivivax</taxon>
    </lineage>
</organism>
<sequence length="248" mass="27273">MGTTPSLLFRKLLPEVPRGSPLTTQWLSERGLAAQQVARLADSGWLTRLGRGIYLLPGDQLDRDAALARLAAETPGLHVAGKTALSWRGVRHNLAVKERLVLWGDRPGALPNWFTSSFPATYQATHLFDPVMPPDLSLGPLPAGRADVPVSGPERAILELLSDVGKRQGLEEARHLVEAARSLRLDVLEALLRHLKRIKVARLAHTFADELDLPWKSLARAASERLGGGSRWVAKTRTGERLNLKRPK</sequence>
<proteinExistence type="predicted"/>
<dbReference type="InterPro" id="IPR033455">
    <property type="entry name" value="AbiEi_3_N"/>
</dbReference>
<evidence type="ECO:0000313" key="3">
    <source>
        <dbReference type="Proteomes" id="UP000288178"/>
    </source>
</evidence>
<gene>
    <name evidence="2" type="ORF">ENE75_00005</name>
</gene>
<dbReference type="OrthoDB" id="1550938at2"/>
<evidence type="ECO:0000259" key="1">
    <source>
        <dbReference type="Pfam" id="PF17194"/>
    </source>
</evidence>
<feature type="domain" description="Transcriptional regulator AbiEi antitoxin N-terminal" evidence="1">
    <location>
        <begin position="10"/>
        <end position="95"/>
    </location>
</feature>
<dbReference type="RefSeq" id="WP_128194377.1">
    <property type="nucleotide sequence ID" value="NZ_SACT01000001.1"/>
</dbReference>
<reference evidence="2 3" key="1">
    <citation type="submission" date="2019-01" db="EMBL/GenBank/DDBJ databases">
        <authorList>
            <person name="Chen W.-M."/>
        </authorList>
    </citation>
    <scope>NUCLEOTIDE SEQUENCE [LARGE SCALE GENOMIC DNA]</scope>
    <source>
        <strain evidence="2 3">ICH-3</strain>
    </source>
</reference>
<keyword evidence="3" id="KW-1185">Reference proteome</keyword>
<dbReference type="EMBL" id="SACT01000001">
    <property type="protein sequence ID" value="RVT53330.1"/>
    <property type="molecule type" value="Genomic_DNA"/>
</dbReference>
<dbReference type="Proteomes" id="UP000288178">
    <property type="component" value="Unassembled WGS sequence"/>
</dbReference>